<accession>A0A935W3U8</accession>
<organism evidence="1 2">
    <name type="scientific">Candidatus Accumulibacter affinis</name>
    <dbReference type="NCBI Taxonomy" id="2954384"/>
    <lineage>
        <taxon>Bacteria</taxon>
        <taxon>Pseudomonadati</taxon>
        <taxon>Pseudomonadota</taxon>
        <taxon>Betaproteobacteria</taxon>
        <taxon>Candidatus Accumulibacter</taxon>
    </lineage>
</organism>
<sequence>MFVFAWMSRRRRVGPNTFEQQARGFVVGVLPDEFAPEGFGLRRCGFELVRRKIALLTQEVQQIGDVTVDEAPNLQGLE</sequence>
<dbReference type="AlphaFoldDB" id="A0A935W3U8"/>
<proteinExistence type="predicted"/>
<gene>
    <name evidence="1" type="ORF">IPK02_05355</name>
</gene>
<dbReference type="Proteomes" id="UP000706151">
    <property type="component" value="Unassembled WGS sequence"/>
</dbReference>
<protein>
    <submittedName>
        <fullName evidence="1">Uncharacterized protein</fullName>
    </submittedName>
</protein>
<evidence type="ECO:0000313" key="1">
    <source>
        <dbReference type="EMBL" id="MBK7953429.1"/>
    </source>
</evidence>
<dbReference type="EMBL" id="JADJOT010000004">
    <property type="protein sequence ID" value="MBK7953429.1"/>
    <property type="molecule type" value="Genomic_DNA"/>
</dbReference>
<reference evidence="1 2" key="1">
    <citation type="submission" date="2020-10" db="EMBL/GenBank/DDBJ databases">
        <title>Connecting structure to function with the recovery of over 1000 high-quality activated sludge metagenome-assembled genomes encoding full-length rRNA genes using long-read sequencing.</title>
        <authorList>
            <person name="Singleton C.M."/>
            <person name="Petriglieri F."/>
            <person name="Kristensen J.M."/>
            <person name="Kirkegaard R.H."/>
            <person name="Michaelsen T.Y."/>
            <person name="Andersen M.H."/>
            <person name="Karst S.M."/>
            <person name="Dueholm M.S."/>
            <person name="Nielsen P.H."/>
            <person name="Albertsen M."/>
        </authorList>
    </citation>
    <scope>NUCLEOTIDE SEQUENCE [LARGE SCALE GENOMIC DNA]</scope>
    <source>
        <strain evidence="1">Fred_18-Q3-R57-64_BAT3C.720</strain>
    </source>
</reference>
<name>A0A935W3U8_9PROT</name>
<comment type="caution">
    <text evidence="1">The sequence shown here is derived from an EMBL/GenBank/DDBJ whole genome shotgun (WGS) entry which is preliminary data.</text>
</comment>
<evidence type="ECO:0000313" key="2">
    <source>
        <dbReference type="Proteomes" id="UP000706151"/>
    </source>
</evidence>